<feature type="region of interest" description="Disordered" evidence="1">
    <location>
        <begin position="803"/>
        <end position="828"/>
    </location>
</feature>
<gene>
    <name evidence="3" type="ORF">C7M84_015994</name>
</gene>
<reference evidence="3 4" key="2">
    <citation type="submission" date="2019-01" db="EMBL/GenBank/DDBJ databases">
        <title>The decoding of complex shrimp genome reveals the adaptation for benthos swimmer, frequently molting mechanism and breeding impact on genome.</title>
        <authorList>
            <person name="Sun Y."/>
            <person name="Gao Y."/>
            <person name="Yu Y."/>
        </authorList>
    </citation>
    <scope>NUCLEOTIDE SEQUENCE [LARGE SCALE GENOMIC DNA]</scope>
    <source>
        <tissue evidence="3">Muscle</tissue>
    </source>
</reference>
<dbReference type="EMBL" id="QCYY01003001">
    <property type="protein sequence ID" value="ROT66018.1"/>
    <property type="molecule type" value="Genomic_DNA"/>
</dbReference>
<evidence type="ECO:0000259" key="2">
    <source>
        <dbReference type="PROSITE" id="PS50837"/>
    </source>
</evidence>
<protein>
    <recommendedName>
        <fullName evidence="2">NACHT domain-containing protein</fullName>
    </recommendedName>
</protein>
<name>A0A423SP52_PENVA</name>
<keyword evidence="4" id="KW-1185">Reference proteome</keyword>
<dbReference type="InterPro" id="IPR007111">
    <property type="entry name" value="NACHT_NTPase"/>
</dbReference>
<dbReference type="InterPro" id="IPR027417">
    <property type="entry name" value="P-loop_NTPase"/>
</dbReference>
<comment type="caution">
    <text evidence="3">The sequence shown here is derived from an EMBL/GenBank/DDBJ whole genome shotgun (WGS) entry which is preliminary data.</text>
</comment>
<dbReference type="Gene3D" id="3.40.50.300">
    <property type="entry name" value="P-loop containing nucleotide triphosphate hydrolases"/>
    <property type="match status" value="1"/>
</dbReference>
<feature type="domain" description="NACHT" evidence="2">
    <location>
        <begin position="270"/>
        <end position="390"/>
    </location>
</feature>
<organism evidence="3 4">
    <name type="scientific">Penaeus vannamei</name>
    <name type="common">Whiteleg shrimp</name>
    <name type="synonym">Litopenaeus vannamei</name>
    <dbReference type="NCBI Taxonomy" id="6689"/>
    <lineage>
        <taxon>Eukaryota</taxon>
        <taxon>Metazoa</taxon>
        <taxon>Ecdysozoa</taxon>
        <taxon>Arthropoda</taxon>
        <taxon>Crustacea</taxon>
        <taxon>Multicrustacea</taxon>
        <taxon>Malacostraca</taxon>
        <taxon>Eumalacostraca</taxon>
        <taxon>Eucarida</taxon>
        <taxon>Decapoda</taxon>
        <taxon>Dendrobranchiata</taxon>
        <taxon>Penaeoidea</taxon>
        <taxon>Penaeidae</taxon>
        <taxon>Penaeus</taxon>
    </lineage>
</organism>
<dbReference type="AlphaFoldDB" id="A0A423SP52"/>
<dbReference type="SUPFAM" id="SSF52540">
    <property type="entry name" value="P-loop containing nucleoside triphosphate hydrolases"/>
    <property type="match status" value="1"/>
</dbReference>
<dbReference type="PROSITE" id="PS50837">
    <property type="entry name" value="NACHT"/>
    <property type="match status" value="1"/>
</dbReference>
<accession>A0A423SP52</accession>
<dbReference type="Pfam" id="PF05729">
    <property type="entry name" value="NACHT"/>
    <property type="match status" value="1"/>
</dbReference>
<dbReference type="PANTHER" id="PTHR46844">
    <property type="entry name" value="SLR5058 PROTEIN"/>
    <property type="match status" value="1"/>
</dbReference>
<proteinExistence type="predicted"/>
<evidence type="ECO:0000313" key="4">
    <source>
        <dbReference type="Proteomes" id="UP000283509"/>
    </source>
</evidence>
<dbReference type="OrthoDB" id="6360554at2759"/>
<evidence type="ECO:0000313" key="3">
    <source>
        <dbReference type="EMBL" id="ROT66018.1"/>
    </source>
</evidence>
<sequence>MNPSQHMTFALYEMTTHTSKKVLLFILEWGTPRRDASKTFYEYLLQVKRMSLTTIRKQFNQSQRQKIEKSGDIGTFDVSLIFLCIVHGCDGLAPPGDAKWTTRAETLERYVTSIKTYRNNFLHGEYDITHTEFLKVTEELRDLLNKTLERAAEIYNIGDEILQGILQDINTEINSLRNNPSQATNSHALFLDRQRQMVKVEGKLELKKIYREESSFGPASNLLGKSKVRVDKVFTTMEIKQEGSQTQFIQYSELLAKAEERRVDNGKDCSVLLIEGPAGVGKTTLTRKMISDWASGTSSMETLTDYDFVLLSRCRDEIHSLGNLLGTLMPKIKIKVQSDNDMMNYLSGNRLMFIVDGLDEMNSASDRVLREIMGMSRDDDITVLCTTRPNKVPDFKRYVPDKFDIMHVKVLGIEENKREEFVRNYSLALQDPGTENKDISGLLRYLARKDSRMQAHWRFPFNLVLVTILWFFDPQAVNSLTTATELFTKTHELCIKRLLQRLSDHEETRTVEGFELRDKVKKVMKKLCKEAFLSHCDNAVVLSRPSVERLKGACRPPRLPANEVLGAFLVLATSLTGDEEKYSFPHKSMQDFLAAMHVKEIIMADEVGLNIPEIIDGFENVLSHQEVPQNISNSLINEINLVLLKCQREASRQLPSIQSVLEGATKEAALYIGQETKLDLVKYQNILIHLTGLLHLGGKTLAEERATELVELLKATGIRDTSQWLDLLSEVKCDNTITALISKKIDLTGCIFIRDEHLAAFLRVLSHARPSPLVLDISGDPEDIPSLSELLRAMKGKTWEVRLSPRLPTPESRRQRPRGSASASFPKKSGSIQSVLEGATKEAALYIGQETKLDLVKYQNILIHLTGLLHLGGKTLAEERATELVELLKATGIRDTSQWLDLLSEVKCDNTITALISKKIDLTGRIFIRDEHLAAFLRVLSHARPSPLVLDISGDPEDIPSLSELLRAMKGKTWEVRLWLRHDFRHPRAGGSVLEEALQQVFRR</sequence>
<evidence type="ECO:0000256" key="1">
    <source>
        <dbReference type="SAM" id="MobiDB-lite"/>
    </source>
</evidence>
<dbReference type="PANTHER" id="PTHR46844:SF1">
    <property type="entry name" value="SLR5058 PROTEIN"/>
    <property type="match status" value="1"/>
</dbReference>
<reference evidence="3 4" key="1">
    <citation type="submission" date="2018-04" db="EMBL/GenBank/DDBJ databases">
        <authorList>
            <person name="Zhang X."/>
            <person name="Yuan J."/>
            <person name="Li F."/>
            <person name="Xiang J."/>
        </authorList>
    </citation>
    <scope>NUCLEOTIDE SEQUENCE [LARGE SCALE GENOMIC DNA]</scope>
    <source>
        <tissue evidence="3">Muscle</tissue>
    </source>
</reference>
<dbReference type="Proteomes" id="UP000283509">
    <property type="component" value="Unassembled WGS sequence"/>
</dbReference>